<evidence type="ECO:0000313" key="2">
    <source>
        <dbReference type="Proteomes" id="UP001247754"/>
    </source>
</evidence>
<evidence type="ECO:0000313" key="1">
    <source>
        <dbReference type="EMBL" id="MDR5655181.1"/>
    </source>
</evidence>
<evidence type="ECO:0008006" key="3">
    <source>
        <dbReference type="Google" id="ProtNLM"/>
    </source>
</evidence>
<dbReference type="EMBL" id="JAVKPH010000051">
    <property type="protein sequence ID" value="MDR5655181.1"/>
    <property type="molecule type" value="Genomic_DNA"/>
</dbReference>
<dbReference type="Gene3D" id="3.30.870.10">
    <property type="entry name" value="Endonuclease Chain A"/>
    <property type="match status" value="1"/>
</dbReference>
<protein>
    <recommendedName>
        <fullName evidence="3">Phospholipase D-like domain-containing protein</fullName>
    </recommendedName>
</protein>
<accession>A0ABU1FE91</accession>
<dbReference type="Proteomes" id="UP001247754">
    <property type="component" value="Unassembled WGS sequence"/>
</dbReference>
<dbReference type="RefSeq" id="WP_310459289.1">
    <property type="nucleotide sequence ID" value="NZ_JAVKPH010000051.1"/>
</dbReference>
<comment type="caution">
    <text evidence="1">The sequence shown here is derived from an EMBL/GenBank/DDBJ whole genome shotgun (WGS) entry which is preliminary data.</text>
</comment>
<proteinExistence type="predicted"/>
<organism evidence="1 2">
    <name type="scientific">Ruixingdingia sedimenti</name>
    <dbReference type="NCBI Taxonomy" id="3073604"/>
    <lineage>
        <taxon>Bacteria</taxon>
        <taxon>Pseudomonadati</taxon>
        <taxon>Pseudomonadota</taxon>
        <taxon>Alphaproteobacteria</taxon>
        <taxon>Rhodobacterales</taxon>
        <taxon>Paracoccaceae</taxon>
        <taxon>Ruixingdingia</taxon>
    </lineage>
</organism>
<dbReference type="CDD" id="cd00138">
    <property type="entry name" value="PLDc_SF"/>
    <property type="match status" value="1"/>
</dbReference>
<keyword evidence="2" id="KW-1185">Reference proteome</keyword>
<gene>
    <name evidence="1" type="ORF">RGD00_21455</name>
</gene>
<reference evidence="1 2" key="1">
    <citation type="submission" date="2023-09" db="EMBL/GenBank/DDBJ databases">
        <title>Xinfangfangia sedmenti sp. nov., isolated the sedment.</title>
        <authorList>
            <person name="Xu L."/>
        </authorList>
    </citation>
    <scope>NUCLEOTIDE SEQUENCE [LARGE SCALE GENOMIC DNA]</scope>
    <source>
        <strain evidence="1 2">LG-4</strain>
    </source>
</reference>
<sequence>MQNTTLYSLFMPPENCFGDFGLICGFTATPQVLGQIRRTFAGEMARPVLAAFIHPTVNAVSDIPGLAWMWMRLGQRGYNLLHAKVALLGFRRREGDGYILRLAVSTGNWTQDPLTGSIDLFWSVDVDTAKPGDQDIAEVRAAWDMFGWLRERADCALIERYYDGSRPDARLEAALNALPASHAAPRFIDSRSRALFPQVLERIGMRKRATRLILGSGYFEAEGDGAAGLPERLRQALVQQKSLTKDASLDLFLNPMSCQGLVARAGSLSAAGWNLRRPWSVVHGDEGRLHAKFILLASGGTEIVGRVYLGSGNLSGNGFELAADAGGNLEAGVVVDLPEGLGWRGSVAQIA</sequence>
<name>A0ABU1FE91_9RHOB</name>